<sequence>MYCVKCRKATETSDVQNAVARNGRNMKQGKCVVCGTKKTQFVKWPKGGSMINKAINNLPFEMHLPEHNFTGPGTKLMKRLKPDLSPMEWSKPVNKVDKAAFHHDVCYLKNKDTTTRNK</sequence>
<feature type="domain" description="DUF5679" evidence="2">
    <location>
        <begin position="2"/>
        <end position="41"/>
    </location>
</feature>
<reference evidence="4" key="3">
    <citation type="submission" date="2015-06" db="UniProtKB">
        <authorList>
            <consortium name="EnsemblMetazoa"/>
        </authorList>
    </citation>
    <scope>IDENTIFICATION</scope>
</reference>
<organism evidence="3">
    <name type="scientific">Capitella teleta</name>
    <name type="common">Polychaete worm</name>
    <dbReference type="NCBI Taxonomy" id="283909"/>
    <lineage>
        <taxon>Eukaryota</taxon>
        <taxon>Metazoa</taxon>
        <taxon>Spiralia</taxon>
        <taxon>Lophotrochozoa</taxon>
        <taxon>Annelida</taxon>
        <taxon>Polychaeta</taxon>
        <taxon>Sedentaria</taxon>
        <taxon>Scolecida</taxon>
        <taxon>Capitellidae</taxon>
        <taxon>Capitella</taxon>
    </lineage>
</organism>
<dbReference type="AlphaFoldDB" id="R7U3E3"/>
<evidence type="ECO:0000259" key="1">
    <source>
        <dbReference type="Pfam" id="PF08398"/>
    </source>
</evidence>
<name>R7U3E3_CAPTE</name>
<evidence type="ECO:0000313" key="3">
    <source>
        <dbReference type="EMBL" id="ELU00860.1"/>
    </source>
</evidence>
<feature type="domain" description="Phospholipase A2-like" evidence="1">
    <location>
        <begin position="61"/>
        <end position="116"/>
    </location>
</feature>
<dbReference type="EMBL" id="AMQN01047283">
    <property type="status" value="NOT_ANNOTATED_CDS"/>
    <property type="molecule type" value="Genomic_DNA"/>
</dbReference>
<dbReference type="EMBL" id="KB305641">
    <property type="protein sequence ID" value="ELU00860.1"/>
    <property type="molecule type" value="Genomic_DNA"/>
</dbReference>
<evidence type="ECO:0000313" key="5">
    <source>
        <dbReference type="Proteomes" id="UP000014760"/>
    </source>
</evidence>
<keyword evidence="5" id="KW-1185">Reference proteome</keyword>
<dbReference type="InterPro" id="IPR044044">
    <property type="entry name" value="DUF5679"/>
</dbReference>
<dbReference type="OrthoDB" id="6282662at2759"/>
<dbReference type="Pfam" id="PF18930">
    <property type="entry name" value="DUF5679"/>
    <property type="match status" value="1"/>
</dbReference>
<feature type="non-terminal residue" evidence="3">
    <location>
        <position position="118"/>
    </location>
</feature>
<dbReference type="Proteomes" id="UP000014760">
    <property type="component" value="Unassembled WGS sequence"/>
</dbReference>
<protein>
    <submittedName>
        <fullName evidence="3 4">Uncharacterized protein</fullName>
    </submittedName>
</protein>
<dbReference type="InterPro" id="IPR013607">
    <property type="entry name" value="Phospholipase_A2-like"/>
</dbReference>
<proteinExistence type="predicted"/>
<evidence type="ECO:0000313" key="4">
    <source>
        <dbReference type="EnsemblMetazoa" id="CapteP211932"/>
    </source>
</evidence>
<evidence type="ECO:0000259" key="2">
    <source>
        <dbReference type="Pfam" id="PF18930"/>
    </source>
</evidence>
<reference evidence="3 5" key="2">
    <citation type="journal article" date="2013" name="Nature">
        <title>Insights into bilaterian evolution from three spiralian genomes.</title>
        <authorList>
            <person name="Simakov O."/>
            <person name="Marletaz F."/>
            <person name="Cho S.J."/>
            <person name="Edsinger-Gonzales E."/>
            <person name="Havlak P."/>
            <person name="Hellsten U."/>
            <person name="Kuo D.H."/>
            <person name="Larsson T."/>
            <person name="Lv J."/>
            <person name="Arendt D."/>
            <person name="Savage R."/>
            <person name="Osoegawa K."/>
            <person name="de Jong P."/>
            <person name="Grimwood J."/>
            <person name="Chapman J.A."/>
            <person name="Shapiro H."/>
            <person name="Aerts A."/>
            <person name="Otillar R.P."/>
            <person name="Terry A.Y."/>
            <person name="Boore J.L."/>
            <person name="Grigoriev I.V."/>
            <person name="Lindberg D.R."/>
            <person name="Seaver E.C."/>
            <person name="Weisblat D.A."/>
            <person name="Putnam N.H."/>
            <person name="Rokhsar D.S."/>
        </authorList>
    </citation>
    <scope>NUCLEOTIDE SEQUENCE</scope>
    <source>
        <strain evidence="3 5">I ESC-2004</strain>
    </source>
</reference>
<gene>
    <name evidence="3" type="ORF">CAPTEDRAFT_211932</name>
</gene>
<dbReference type="Pfam" id="PF08398">
    <property type="entry name" value="Phospholip_A2_4"/>
    <property type="match status" value="1"/>
</dbReference>
<dbReference type="HOGENOM" id="CLU_2078861_0_0_1"/>
<dbReference type="EnsemblMetazoa" id="CapteT211932">
    <property type="protein sequence ID" value="CapteP211932"/>
    <property type="gene ID" value="CapteG211932"/>
</dbReference>
<dbReference type="STRING" id="283909.R7U3E3"/>
<reference evidence="5" key="1">
    <citation type="submission" date="2012-12" db="EMBL/GenBank/DDBJ databases">
        <authorList>
            <person name="Hellsten U."/>
            <person name="Grimwood J."/>
            <person name="Chapman J.A."/>
            <person name="Shapiro H."/>
            <person name="Aerts A."/>
            <person name="Otillar R.P."/>
            <person name="Terry A.Y."/>
            <person name="Boore J.L."/>
            <person name="Simakov O."/>
            <person name="Marletaz F."/>
            <person name="Cho S.-J."/>
            <person name="Edsinger-Gonzales E."/>
            <person name="Havlak P."/>
            <person name="Kuo D.-H."/>
            <person name="Larsson T."/>
            <person name="Lv J."/>
            <person name="Arendt D."/>
            <person name="Savage R."/>
            <person name="Osoegawa K."/>
            <person name="de Jong P."/>
            <person name="Lindberg D.R."/>
            <person name="Seaver E.C."/>
            <person name="Weisblat D.A."/>
            <person name="Putnam N.H."/>
            <person name="Grigoriev I.V."/>
            <person name="Rokhsar D.S."/>
        </authorList>
    </citation>
    <scope>NUCLEOTIDE SEQUENCE</scope>
    <source>
        <strain evidence="5">I ESC-2004</strain>
    </source>
</reference>
<dbReference type="GO" id="GO:0005198">
    <property type="term" value="F:structural molecule activity"/>
    <property type="evidence" value="ECO:0007669"/>
    <property type="project" value="InterPro"/>
</dbReference>
<accession>R7U3E3</accession>